<accession>A0A8C7ISW2</accession>
<name>A0A8C7ISW2_ONCKI</name>
<evidence type="ECO:0000313" key="1">
    <source>
        <dbReference type="Ensembl" id="ENSOKIP00005076803.1"/>
    </source>
</evidence>
<organism evidence="1 2">
    <name type="scientific">Oncorhynchus kisutch</name>
    <name type="common">Coho salmon</name>
    <name type="synonym">Salmo kisutch</name>
    <dbReference type="NCBI Taxonomy" id="8019"/>
    <lineage>
        <taxon>Eukaryota</taxon>
        <taxon>Metazoa</taxon>
        <taxon>Chordata</taxon>
        <taxon>Craniata</taxon>
        <taxon>Vertebrata</taxon>
        <taxon>Euteleostomi</taxon>
        <taxon>Actinopterygii</taxon>
        <taxon>Neopterygii</taxon>
        <taxon>Teleostei</taxon>
        <taxon>Protacanthopterygii</taxon>
        <taxon>Salmoniformes</taxon>
        <taxon>Salmonidae</taxon>
        <taxon>Salmoninae</taxon>
        <taxon>Oncorhynchus</taxon>
    </lineage>
</organism>
<keyword evidence="2" id="KW-1185">Reference proteome</keyword>
<reference evidence="1" key="2">
    <citation type="submission" date="2025-09" db="UniProtKB">
        <authorList>
            <consortium name="Ensembl"/>
        </authorList>
    </citation>
    <scope>IDENTIFICATION</scope>
</reference>
<dbReference type="GeneTree" id="ENSGT01060000253520"/>
<reference evidence="1" key="1">
    <citation type="submission" date="2025-08" db="UniProtKB">
        <authorList>
            <consortium name="Ensembl"/>
        </authorList>
    </citation>
    <scope>IDENTIFICATION</scope>
</reference>
<dbReference type="AlphaFoldDB" id="A0A8C7ISW2"/>
<protein>
    <submittedName>
        <fullName evidence="1">Uncharacterized protein</fullName>
    </submittedName>
</protein>
<dbReference type="Ensembl" id="ENSOKIT00005081834.1">
    <property type="protein sequence ID" value="ENSOKIP00005076803.1"/>
    <property type="gene ID" value="ENSOKIG00005033183.1"/>
</dbReference>
<proteinExistence type="predicted"/>
<dbReference type="Proteomes" id="UP000694557">
    <property type="component" value="Unassembled WGS sequence"/>
</dbReference>
<evidence type="ECO:0000313" key="2">
    <source>
        <dbReference type="Proteomes" id="UP000694557"/>
    </source>
</evidence>
<sequence length="212" mass="23775">TNEQQRESERVGVPGVLYLAVVFLLEGLVCEHLKLEAISLKGLPVLHVILALIRVTSVCKQSISKFIRSCLYPSNSSAPGWTHVMYGTADVRYVLFFDCSNQMGVCIDRCLERGKSSRCSDDNRDSLQNPIEQLWEMLELRLKQRFPPPSTKKLECCRIHQIDLQTLVESMPSCIEAVQACGGPAPYLREHQLGAAAGRFFLEGMVRGPQHN</sequence>